<dbReference type="Pfam" id="PF09439">
    <property type="entry name" value="SRPRB"/>
    <property type="match status" value="1"/>
</dbReference>
<dbReference type="AlphaFoldDB" id="A0A0K3AT44"/>
<evidence type="ECO:0000256" key="7">
    <source>
        <dbReference type="ARBA" id="ARBA00022989"/>
    </source>
</evidence>
<evidence type="ECO:0000256" key="13">
    <source>
        <dbReference type="SAM" id="Phobius"/>
    </source>
</evidence>
<reference evidence="14 15" key="1">
    <citation type="journal article" date="2012" name="Nucleic Acids Res.">
        <title>Sequencing of the smallest Apicomplexan genome from the human pathogen Babesia microti.</title>
        <authorList>
            <person name="Cornillot E."/>
            <person name="Hadj-Kaddour K."/>
            <person name="Dassouli A."/>
            <person name="Noel B."/>
            <person name="Ranwez V."/>
            <person name="Vacherie B."/>
            <person name="Augagneur Y."/>
            <person name="Bres V."/>
            <person name="Duclos A."/>
            <person name="Randazzo S."/>
            <person name="Carcy B."/>
            <person name="Debierre-Grockiego F."/>
            <person name="Delbecq S."/>
            <person name="Moubri-Menage K."/>
            <person name="Shams-Eldin H."/>
            <person name="Usmani-Brown S."/>
            <person name="Bringaud F."/>
            <person name="Wincker P."/>
            <person name="Vivares C.P."/>
            <person name="Schwarz R.T."/>
            <person name="Schetters T.P."/>
            <person name="Krause P.J."/>
            <person name="Gorenflot A."/>
            <person name="Berry V."/>
            <person name="Barbe V."/>
            <person name="Ben Mamoun C."/>
        </authorList>
    </citation>
    <scope>NUCLEOTIDE SEQUENCE [LARGE SCALE GENOMIC DNA]</scope>
    <source>
        <strain evidence="14 15">RI</strain>
    </source>
</reference>
<keyword evidence="15" id="KW-1185">Reference proteome</keyword>
<gene>
    <name evidence="14" type="ORF">BMR1_03g00655</name>
</gene>
<dbReference type="InterPro" id="IPR019009">
    <property type="entry name" value="SRP_receptor_beta_su"/>
</dbReference>
<evidence type="ECO:0000256" key="6">
    <source>
        <dbReference type="ARBA" id="ARBA00022824"/>
    </source>
</evidence>
<evidence type="ECO:0000256" key="1">
    <source>
        <dbReference type="ARBA" id="ARBA00004389"/>
    </source>
</evidence>
<keyword evidence="12" id="KW-0479">Metal-binding</keyword>
<feature type="transmembrane region" description="Helical" evidence="13">
    <location>
        <begin position="52"/>
        <end position="71"/>
    </location>
</feature>
<evidence type="ECO:0000256" key="8">
    <source>
        <dbReference type="ARBA" id="ARBA00023134"/>
    </source>
</evidence>
<feature type="binding site" evidence="11">
    <location>
        <position position="140"/>
    </location>
    <ligand>
        <name>GTP</name>
        <dbReference type="ChEBI" id="CHEBI:37565"/>
    </ligand>
</feature>
<protein>
    <recommendedName>
        <fullName evidence="3">Signal recognition particle receptor subunit beta</fullName>
    </recommendedName>
</protein>
<evidence type="ECO:0000256" key="3">
    <source>
        <dbReference type="ARBA" id="ARBA00020256"/>
    </source>
</evidence>
<dbReference type="VEuPathDB" id="PiroplasmaDB:BMR1_03g00655"/>
<evidence type="ECO:0000256" key="11">
    <source>
        <dbReference type="PIRSR" id="PIRSR606689-1"/>
    </source>
</evidence>
<accession>A0A0K3AT44</accession>
<keyword evidence="7 13" id="KW-1133">Transmembrane helix</keyword>
<evidence type="ECO:0000256" key="2">
    <source>
        <dbReference type="ARBA" id="ARBA00005619"/>
    </source>
</evidence>
<dbReference type="GO" id="GO:0034067">
    <property type="term" value="P:protein localization to Golgi apparatus"/>
    <property type="evidence" value="ECO:0007669"/>
    <property type="project" value="TreeGrafter"/>
</dbReference>
<dbReference type="GO" id="GO:0005794">
    <property type="term" value="C:Golgi apparatus"/>
    <property type="evidence" value="ECO:0007669"/>
    <property type="project" value="TreeGrafter"/>
</dbReference>
<comment type="subcellular location">
    <subcellularLocation>
        <location evidence="1">Endoplasmic reticulum membrane</location>
        <topology evidence="1">Single-pass membrane protein</topology>
    </subcellularLocation>
</comment>
<dbReference type="GO" id="GO:0005789">
    <property type="term" value="C:endoplasmic reticulum membrane"/>
    <property type="evidence" value="ECO:0007669"/>
    <property type="project" value="UniProtKB-SubCell"/>
</dbReference>
<dbReference type="Gene3D" id="3.40.50.300">
    <property type="entry name" value="P-loop containing nucleotide triphosphate hydrolases"/>
    <property type="match status" value="1"/>
</dbReference>
<dbReference type="GO" id="GO:0003924">
    <property type="term" value="F:GTPase activity"/>
    <property type="evidence" value="ECO:0007669"/>
    <property type="project" value="InterPro"/>
</dbReference>
<evidence type="ECO:0000256" key="5">
    <source>
        <dbReference type="ARBA" id="ARBA00022741"/>
    </source>
</evidence>
<dbReference type="InterPro" id="IPR027417">
    <property type="entry name" value="P-loop_NTPase"/>
</dbReference>
<evidence type="ECO:0000256" key="10">
    <source>
        <dbReference type="ARBA" id="ARBA00023170"/>
    </source>
</evidence>
<dbReference type="SUPFAM" id="SSF52540">
    <property type="entry name" value="P-loop containing nucleoside triphosphate hydrolases"/>
    <property type="match status" value="1"/>
</dbReference>
<proteinExistence type="inferred from homology"/>
<dbReference type="PANTHER" id="PTHR45909">
    <property type="entry name" value="ADP-RIBOSYLATION FACTOR-RELATED PROTEIN 1"/>
    <property type="match status" value="1"/>
</dbReference>
<dbReference type="OrthoDB" id="41266at2759"/>
<keyword evidence="8 11" id="KW-0342">GTP-binding</keyword>
<dbReference type="InterPro" id="IPR024156">
    <property type="entry name" value="Small_GTPase_ARF"/>
</dbReference>
<keyword evidence="4 13" id="KW-0812">Transmembrane</keyword>
<sequence length="252" mass="28756">MADLRLLANVHWFFVKDYPQNIFKLYNVDCDTITEIFTTAEMDISHTLVSSIGYLDIILLFLILFAIFHFLNNRWIFESIGKFSGHKRNILILGPCDSGKTTLSIQIITGKFFATVTSMSPFSKDVKIGDNNFNLIDFPGHSRLFYKLDDYITKANYILLVIDCTKKDSAVAAANIAYKIVTTHDLNNVKLLCICNKNDQIISRPMESVRKDFLQHLNTLSLDNDSKCLFKEWCSISSKKGDIKVVLDFLKA</sequence>
<keyword evidence="9 13" id="KW-0472">Membrane</keyword>
<evidence type="ECO:0000256" key="12">
    <source>
        <dbReference type="PIRSR" id="PIRSR606689-2"/>
    </source>
</evidence>
<comment type="similarity">
    <text evidence="2">Belongs to the SRP receptor beta subunit family.</text>
</comment>
<dbReference type="RefSeq" id="XP_012648742.1">
    <property type="nucleotide sequence ID" value="XM_012793288.1"/>
</dbReference>
<feature type="binding site" evidence="11">
    <location>
        <begin position="196"/>
        <end position="199"/>
    </location>
    <ligand>
        <name>GTP</name>
        <dbReference type="ChEBI" id="CHEBI:37565"/>
    </ligand>
</feature>
<dbReference type="GO" id="GO:0043001">
    <property type="term" value="P:Golgi to plasma membrane protein transport"/>
    <property type="evidence" value="ECO:0007669"/>
    <property type="project" value="TreeGrafter"/>
</dbReference>
<dbReference type="Proteomes" id="UP000002899">
    <property type="component" value="Chromosome III"/>
</dbReference>
<reference evidence="14 15" key="2">
    <citation type="journal article" date="2013" name="PLoS ONE">
        <title>Whole genome mapping and re-organization of the nuclear and mitochondrial genomes of Babesia microti isolates.</title>
        <authorList>
            <person name="Cornillot E."/>
            <person name="Dassouli A."/>
            <person name="Garg A."/>
            <person name="Pachikara N."/>
            <person name="Randazzo S."/>
            <person name="Depoix D."/>
            <person name="Carcy B."/>
            <person name="Delbecq S."/>
            <person name="Frutos R."/>
            <person name="Silva J.C."/>
            <person name="Sutton R."/>
            <person name="Krause P.J."/>
            <person name="Mamoun C.B."/>
        </authorList>
    </citation>
    <scope>NUCLEOTIDE SEQUENCE [LARGE SCALE GENOMIC DNA]</scope>
    <source>
        <strain evidence="14 15">RI</strain>
    </source>
</reference>
<evidence type="ECO:0000256" key="9">
    <source>
        <dbReference type="ARBA" id="ARBA00023136"/>
    </source>
</evidence>
<dbReference type="GO" id="GO:0005525">
    <property type="term" value="F:GTP binding"/>
    <property type="evidence" value="ECO:0007669"/>
    <property type="project" value="UniProtKB-KW"/>
</dbReference>
<organism evidence="14 15">
    <name type="scientific">Babesia microti (strain RI)</name>
    <dbReference type="NCBI Taxonomy" id="1133968"/>
    <lineage>
        <taxon>Eukaryota</taxon>
        <taxon>Sar</taxon>
        <taxon>Alveolata</taxon>
        <taxon>Apicomplexa</taxon>
        <taxon>Aconoidasida</taxon>
        <taxon>Piroplasmida</taxon>
        <taxon>Babesiidae</taxon>
        <taxon>Babesia</taxon>
    </lineage>
</organism>
<reference evidence="14 15" key="3">
    <citation type="journal article" date="2016" name="Sci. Rep.">
        <title>Genome-wide diversity and gene expression profiling of Babesia microti isolates identify polymorphic genes that mediate host-pathogen interactions.</title>
        <authorList>
            <person name="Silva J.C."/>
            <person name="Cornillot E."/>
            <person name="McCracken C."/>
            <person name="Usmani-Brown S."/>
            <person name="Dwivedi A."/>
            <person name="Ifeonu O.O."/>
            <person name="Crabtree J."/>
            <person name="Gotia H.T."/>
            <person name="Virji A.Z."/>
            <person name="Reynes C."/>
            <person name="Colinge J."/>
            <person name="Kumar V."/>
            <person name="Lawres L."/>
            <person name="Pazzi J.E."/>
            <person name="Pablo J.V."/>
            <person name="Hung C."/>
            <person name="Brancato J."/>
            <person name="Kumari P."/>
            <person name="Orvis J."/>
            <person name="Tretina K."/>
            <person name="Chibucos M."/>
            <person name="Ott S."/>
            <person name="Sadzewicz L."/>
            <person name="Sengamalay N."/>
            <person name="Shetty A.C."/>
            <person name="Su Q."/>
            <person name="Tallon L."/>
            <person name="Fraser C.M."/>
            <person name="Frutos R."/>
            <person name="Molina D.M."/>
            <person name="Krause P.J."/>
            <person name="Ben Mamoun C."/>
        </authorList>
    </citation>
    <scope>NUCLEOTIDE SEQUENCE [LARGE SCALE GENOMIC DNA]</scope>
    <source>
        <strain evidence="14 15">RI</strain>
    </source>
</reference>
<keyword evidence="5 11" id="KW-0547">Nucleotide-binding</keyword>
<dbReference type="InterPro" id="IPR006689">
    <property type="entry name" value="Small_GTPase_ARF/SAR"/>
</dbReference>
<keyword evidence="10 14" id="KW-0675">Receptor</keyword>
<keyword evidence="12" id="KW-0460">Magnesium</keyword>
<feature type="binding site" evidence="11">
    <location>
        <begin position="94"/>
        <end position="101"/>
    </location>
    <ligand>
        <name>GTP</name>
        <dbReference type="ChEBI" id="CHEBI:37565"/>
    </ligand>
</feature>
<dbReference type="PANTHER" id="PTHR45909:SF1">
    <property type="entry name" value="ADP-RIBOSYLATION FACTOR-RELATED PROTEIN 1"/>
    <property type="match status" value="1"/>
</dbReference>
<dbReference type="KEGG" id="bmic:BMR1_03g00655"/>
<keyword evidence="6" id="KW-0256">Endoplasmic reticulum</keyword>
<name>A0A0K3AT44_BABMR</name>
<dbReference type="PRINTS" id="PR00328">
    <property type="entry name" value="SAR1GTPBP"/>
</dbReference>
<evidence type="ECO:0000313" key="14">
    <source>
        <dbReference type="EMBL" id="CTQ40731.1"/>
    </source>
</evidence>
<dbReference type="GeneID" id="24424765"/>
<evidence type="ECO:0000256" key="4">
    <source>
        <dbReference type="ARBA" id="ARBA00022692"/>
    </source>
</evidence>
<feature type="binding site" evidence="12">
    <location>
        <position position="101"/>
    </location>
    <ligand>
        <name>Mg(2+)</name>
        <dbReference type="ChEBI" id="CHEBI:18420"/>
    </ligand>
</feature>
<dbReference type="GO" id="GO:0046872">
    <property type="term" value="F:metal ion binding"/>
    <property type="evidence" value="ECO:0007669"/>
    <property type="project" value="UniProtKB-KW"/>
</dbReference>
<evidence type="ECO:0000313" key="15">
    <source>
        <dbReference type="Proteomes" id="UP000002899"/>
    </source>
</evidence>
<dbReference type="GO" id="GO:0006886">
    <property type="term" value="P:intracellular protein transport"/>
    <property type="evidence" value="ECO:0007669"/>
    <property type="project" value="TreeGrafter"/>
</dbReference>
<dbReference type="EMBL" id="LN871598">
    <property type="protein sequence ID" value="CTQ40731.1"/>
    <property type="molecule type" value="Genomic_DNA"/>
</dbReference>